<dbReference type="EMBL" id="VTPC01001012">
    <property type="protein sequence ID" value="KAF2903507.1"/>
    <property type="molecule type" value="Genomic_DNA"/>
</dbReference>
<feature type="non-terminal residue" evidence="1">
    <location>
        <position position="1"/>
    </location>
</feature>
<organism evidence="1 2">
    <name type="scientific">Ignelater luminosus</name>
    <name type="common">Cucubano</name>
    <name type="synonym">Pyrophorus luminosus</name>
    <dbReference type="NCBI Taxonomy" id="2038154"/>
    <lineage>
        <taxon>Eukaryota</taxon>
        <taxon>Metazoa</taxon>
        <taxon>Ecdysozoa</taxon>
        <taxon>Arthropoda</taxon>
        <taxon>Hexapoda</taxon>
        <taxon>Insecta</taxon>
        <taxon>Pterygota</taxon>
        <taxon>Neoptera</taxon>
        <taxon>Endopterygota</taxon>
        <taxon>Coleoptera</taxon>
        <taxon>Polyphaga</taxon>
        <taxon>Elateriformia</taxon>
        <taxon>Elateroidea</taxon>
        <taxon>Elateridae</taxon>
        <taxon>Agrypninae</taxon>
        <taxon>Pyrophorini</taxon>
        <taxon>Ignelater</taxon>
    </lineage>
</organism>
<dbReference type="AlphaFoldDB" id="A0A8K0GJ22"/>
<reference evidence="1" key="1">
    <citation type="submission" date="2019-08" db="EMBL/GenBank/DDBJ databases">
        <title>The genome of the North American firefly Photinus pyralis.</title>
        <authorList>
            <consortium name="Photinus pyralis genome working group"/>
            <person name="Fallon T.R."/>
            <person name="Sander Lower S.E."/>
            <person name="Weng J.-K."/>
        </authorList>
    </citation>
    <scope>NUCLEOTIDE SEQUENCE</scope>
    <source>
        <strain evidence="1">TRF0915ILg1</strain>
        <tissue evidence="1">Whole body</tissue>
    </source>
</reference>
<evidence type="ECO:0000313" key="1">
    <source>
        <dbReference type="EMBL" id="KAF2903507.1"/>
    </source>
</evidence>
<keyword evidence="2" id="KW-1185">Reference proteome</keyword>
<proteinExistence type="predicted"/>
<comment type="caution">
    <text evidence="1">The sequence shown here is derived from an EMBL/GenBank/DDBJ whole genome shotgun (WGS) entry which is preliminary data.</text>
</comment>
<protein>
    <submittedName>
        <fullName evidence="1">Uncharacterized protein</fullName>
    </submittedName>
</protein>
<dbReference type="Proteomes" id="UP000801492">
    <property type="component" value="Unassembled WGS sequence"/>
</dbReference>
<evidence type="ECO:0000313" key="2">
    <source>
        <dbReference type="Proteomes" id="UP000801492"/>
    </source>
</evidence>
<name>A0A8K0GJ22_IGNLU</name>
<sequence length="178" mass="20111">MVESNASCAQKCSRHTEVASPEKGCSISRRRRHKTVHFGDNLLLQVCANANITSHMTTKMEPNVQQLFSFIEAVLSAWVTEEGLTSQGEVSEVDEKTLQKRRYKKHCAKVKRLDIKRLAAEVSKLNGTRFLGAVRFRHVHWKGKPDADGCNEFFLRKISDDERMSLTTAVSDEDDGES</sequence>
<accession>A0A8K0GJ22</accession>
<gene>
    <name evidence="1" type="ORF">ILUMI_02674</name>
</gene>
<dbReference type="OrthoDB" id="8059989at2759"/>